<evidence type="ECO:0000256" key="1">
    <source>
        <dbReference type="SAM" id="MobiDB-lite"/>
    </source>
</evidence>
<dbReference type="EMBL" id="LS991949">
    <property type="protein sequence ID" value="SYV89804.1"/>
    <property type="molecule type" value="Genomic_DNA"/>
</dbReference>
<reference evidence="3" key="1">
    <citation type="submission" date="2018-06" db="EMBL/GenBank/DDBJ databases">
        <authorList>
            <consortium name="Pathogen Informatics"/>
        </authorList>
    </citation>
    <scope>NUCLEOTIDE SEQUENCE [LARGE SCALE GENOMIC DNA]</scope>
    <source>
        <strain evidence="3">NCTC10135</strain>
    </source>
</reference>
<name>A0A3B0P929_9BACT</name>
<evidence type="ECO:0000313" key="3">
    <source>
        <dbReference type="Proteomes" id="UP000259864"/>
    </source>
</evidence>
<proteinExistence type="predicted"/>
<sequence>MNYDREKYDVIKDQIIKNNDSLIIRIKIIKKDSTSKQNVNEIIKEETFFNFKNPTNDPINNPINLNPSKNNNEEPKPNNKPIYHNNEKLIYDDSKIYTINKNPQYFLDSHLFDDEFLFNNDVYTITRKTPKFKTASHNINVFLRNGDNGSQVDFRSYTSNNDIEKQFW</sequence>
<protein>
    <submittedName>
        <fullName evidence="2">Uncharacterized protein</fullName>
    </submittedName>
</protein>
<dbReference type="Proteomes" id="UP000259864">
    <property type="component" value="Chromosome 1"/>
</dbReference>
<feature type="compositionally biased region" description="Low complexity" evidence="1">
    <location>
        <begin position="53"/>
        <end position="70"/>
    </location>
</feature>
<gene>
    <name evidence="2" type="ORF">NCTC10135_00304</name>
</gene>
<dbReference type="AlphaFoldDB" id="A0A3B0P929"/>
<feature type="non-terminal residue" evidence="2">
    <location>
        <position position="168"/>
    </location>
</feature>
<organism evidence="2 3">
    <name type="scientific">Metamycoplasma alkalescens</name>
    <dbReference type="NCBI Taxonomy" id="45363"/>
    <lineage>
        <taxon>Bacteria</taxon>
        <taxon>Bacillati</taxon>
        <taxon>Mycoplasmatota</taxon>
        <taxon>Mycoplasmoidales</taxon>
        <taxon>Metamycoplasmataceae</taxon>
        <taxon>Metamycoplasma</taxon>
    </lineage>
</organism>
<feature type="region of interest" description="Disordered" evidence="1">
    <location>
        <begin position="53"/>
        <end position="83"/>
    </location>
</feature>
<accession>A0A3B0P929</accession>
<evidence type="ECO:0000313" key="2">
    <source>
        <dbReference type="EMBL" id="SYV89804.1"/>
    </source>
</evidence>
<dbReference type="KEGG" id="mala:NCTC10135_00304"/>